<dbReference type="Gene3D" id="2.40.170.20">
    <property type="entry name" value="TonB-dependent receptor, beta-barrel domain"/>
    <property type="match status" value="1"/>
</dbReference>
<comment type="subcellular location">
    <subcellularLocation>
        <location evidence="1">Cell outer membrane</location>
    </subcellularLocation>
</comment>
<evidence type="ECO:0000313" key="6">
    <source>
        <dbReference type="EMBL" id="MCG2617552.1"/>
    </source>
</evidence>
<sequence>MRKIILLSIFCWSCVIGLQAQPQTGGEIRITVESAEKQAVAFASASLLRPDSSIAQTLITDSLGRAAFTNLAPASYILKVSSINFETHHSALIDLSSRPEFQTVITLQPAAGLIGNVTVTAKKPLVQFMPDKTVINVEAGITNAGATVMEVLEKSPGVTVDRDGNVSLKGRSNVQVMIDGKLTQLSGSDLQNLLTGMNATQVETIELMDNPPAKYDAAGNSGIINIRLKKVKQKGFNGTLTVALGHGKRYKNNNSLILNYRSGDWNYFFNYSVNANKYLMDLWAIRTNYNANGTIGSVLEQPYNTLGTGVTHNLRTGVDYSMSRKTTVGFAFTGTYLTRNNSGRANASWKNAAGVTDSTIVTTSNSSSRLKQGGLNVNMRHSFNSKEELAADVDLIGYDIYNDQQFENLSSVAGSKPDASRGSIPSDIKIFSAKADYSKQFRSVLWEAGWKTSRVNTDNFARYEFLDGNVWKDDLGKSNHFLYKEDIHALYSSFNLKSGRWSTQGGLRYEYTSYKAKQLGNAVVKDSSFNRRYHSLFPTLFVSYEADSINTFTFRAGRRIDRPGFQKLNPFVFIINKYTFQQGNPYFLPQYTWNTEISHQYKDILSTGVSYSITNDYFSQIFLTNPDGTIVYTEGNVGKMRNLGVSMSIQLPVASWWSLSGQAVFNRKMIEGTLWKEYKATINQGTFSMNNQFRFKKGWSAELSGFLVTRAQNDLQEVLDPTGQLAAGVSKQVLKNKGTLRLVVRDIFYTQAMAGWSYFEKSIEYFKLMRDTRVATLSFTWRFGKTMKQMKRSSGSAQELIERAGSVN</sequence>
<dbReference type="InterPro" id="IPR041700">
    <property type="entry name" value="OMP_b-brl_3"/>
</dbReference>
<dbReference type="EMBL" id="JAKLTR010000022">
    <property type="protein sequence ID" value="MCG2617552.1"/>
    <property type="molecule type" value="Genomic_DNA"/>
</dbReference>
<keyword evidence="4" id="KW-0732">Signal</keyword>
<feature type="signal peptide" evidence="4">
    <location>
        <begin position="1"/>
        <end position="20"/>
    </location>
</feature>
<proteinExistence type="predicted"/>
<gene>
    <name evidence="6" type="ORF">LZZ85_24850</name>
</gene>
<evidence type="ECO:0000259" key="5">
    <source>
        <dbReference type="Pfam" id="PF14905"/>
    </source>
</evidence>
<accession>A0ABS9KZA0</accession>
<evidence type="ECO:0000256" key="3">
    <source>
        <dbReference type="ARBA" id="ARBA00023237"/>
    </source>
</evidence>
<dbReference type="InterPro" id="IPR037066">
    <property type="entry name" value="Plug_dom_sf"/>
</dbReference>
<dbReference type="Gene3D" id="2.170.130.10">
    <property type="entry name" value="TonB-dependent receptor, plug domain"/>
    <property type="match status" value="1"/>
</dbReference>
<keyword evidence="7" id="KW-1185">Reference proteome</keyword>
<evidence type="ECO:0000313" key="7">
    <source>
        <dbReference type="Proteomes" id="UP001165367"/>
    </source>
</evidence>
<dbReference type="SUPFAM" id="SSF56935">
    <property type="entry name" value="Porins"/>
    <property type="match status" value="1"/>
</dbReference>
<keyword evidence="3" id="KW-0998">Cell outer membrane</keyword>
<protein>
    <submittedName>
        <fullName evidence="6">Outer membrane beta-barrel family protein</fullName>
    </submittedName>
</protein>
<organism evidence="6 7">
    <name type="scientific">Terrimonas ginsenosidimutans</name>
    <dbReference type="NCBI Taxonomy" id="2908004"/>
    <lineage>
        <taxon>Bacteria</taxon>
        <taxon>Pseudomonadati</taxon>
        <taxon>Bacteroidota</taxon>
        <taxon>Chitinophagia</taxon>
        <taxon>Chitinophagales</taxon>
        <taxon>Chitinophagaceae</taxon>
        <taxon>Terrimonas</taxon>
    </lineage>
</organism>
<comment type="caution">
    <text evidence="6">The sequence shown here is derived from an EMBL/GenBank/DDBJ whole genome shotgun (WGS) entry which is preliminary data.</text>
</comment>
<dbReference type="RefSeq" id="WP_237876331.1">
    <property type="nucleotide sequence ID" value="NZ_JAKLTR010000022.1"/>
</dbReference>
<feature type="domain" description="Outer membrane protein beta-barrel" evidence="5">
    <location>
        <begin position="381"/>
        <end position="781"/>
    </location>
</feature>
<reference evidence="6" key="1">
    <citation type="submission" date="2022-01" db="EMBL/GenBank/DDBJ databases">
        <authorList>
            <person name="Jo J.-H."/>
            <person name="Im W.-T."/>
        </authorList>
    </citation>
    <scope>NUCLEOTIDE SEQUENCE</scope>
    <source>
        <strain evidence="6">NA20</strain>
    </source>
</reference>
<evidence type="ECO:0000256" key="4">
    <source>
        <dbReference type="SAM" id="SignalP"/>
    </source>
</evidence>
<evidence type="ECO:0000256" key="2">
    <source>
        <dbReference type="ARBA" id="ARBA00023136"/>
    </source>
</evidence>
<feature type="chain" id="PRO_5045365882" evidence="4">
    <location>
        <begin position="21"/>
        <end position="808"/>
    </location>
</feature>
<dbReference type="InterPro" id="IPR036942">
    <property type="entry name" value="Beta-barrel_TonB_sf"/>
</dbReference>
<name>A0ABS9KZA0_9BACT</name>
<dbReference type="PANTHER" id="PTHR40980">
    <property type="entry name" value="PLUG DOMAIN-CONTAINING PROTEIN"/>
    <property type="match status" value="1"/>
</dbReference>
<keyword evidence="2" id="KW-0472">Membrane</keyword>
<dbReference type="Pfam" id="PF14905">
    <property type="entry name" value="OMP_b-brl_3"/>
    <property type="match status" value="1"/>
</dbReference>
<dbReference type="PANTHER" id="PTHR40980:SF4">
    <property type="entry name" value="TONB-DEPENDENT RECEPTOR-LIKE BETA-BARREL DOMAIN-CONTAINING PROTEIN"/>
    <property type="match status" value="1"/>
</dbReference>
<dbReference type="Proteomes" id="UP001165367">
    <property type="component" value="Unassembled WGS sequence"/>
</dbReference>
<evidence type="ECO:0000256" key="1">
    <source>
        <dbReference type="ARBA" id="ARBA00004442"/>
    </source>
</evidence>